<accession>A0A644X4P5</accession>
<dbReference type="AlphaFoldDB" id="A0A644X4P5"/>
<reference evidence="1" key="1">
    <citation type="submission" date="2019-08" db="EMBL/GenBank/DDBJ databases">
        <authorList>
            <person name="Kucharzyk K."/>
            <person name="Murdoch R.W."/>
            <person name="Higgins S."/>
            <person name="Loffler F."/>
        </authorList>
    </citation>
    <scope>NUCLEOTIDE SEQUENCE</scope>
</reference>
<evidence type="ECO:0000313" key="1">
    <source>
        <dbReference type="EMBL" id="MPM09273.1"/>
    </source>
</evidence>
<protein>
    <submittedName>
        <fullName evidence="1">Uncharacterized protein</fullName>
    </submittedName>
</protein>
<gene>
    <name evidence="1" type="ORF">SDC9_55589</name>
</gene>
<proteinExistence type="predicted"/>
<sequence length="532" mass="57714">MPDILCGNFKLRAVVNSLRHGKCILHHRVDANVFAVGISAFQVIGHGSGENILAVALKGNLAALGGEAAVKRLGERNALAVLADGPLHRQNLIVAVGSEVDGGIGIGKFGKLKADGQHRQNLAFVMAFVQKYTAGFIGDSGCQLIDTGPFEADRAAAVCERSVHIGRPVLKSVGVVHQPFDGEAVQISGFGFDRNIRIGVNILRQAVADGRHRIHLEALLVAVGSATVVGEFRFQNIAALGMKLQLTAAVAQRTLHRIGEGYFFSVTEQRPICGMAADFPEHCLHHHGAVGVEDFRQIEARRTYRVDGNMGGIGKHSAGIVGDRGGQRIHTFFLESDATVSRISFDPCVGFGRLAVPGQGVGHCEAVRFFCFCLERHGFIRMRNGWECQLDLRYRVDRDAILCGDNLAQLIRNRGGQLVYALFLEQHRAAGGIQRSGESRFDIDGSAILFERPYHRIGTEVFGHQLHRHGFVGMGGFGQSERRRHNRVDADGLLMGHRDAPAVFGRGNQGDAAGLHKFHFTAVVVKGTVCQL</sequence>
<organism evidence="1">
    <name type="scientific">bioreactor metagenome</name>
    <dbReference type="NCBI Taxonomy" id="1076179"/>
    <lineage>
        <taxon>unclassified sequences</taxon>
        <taxon>metagenomes</taxon>
        <taxon>ecological metagenomes</taxon>
    </lineage>
</organism>
<comment type="caution">
    <text evidence="1">The sequence shown here is derived from an EMBL/GenBank/DDBJ whole genome shotgun (WGS) entry which is preliminary data.</text>
</comment>
<dbReference type="EMBL" id="VSSQ01001551">
    <property type="protein sequence ID" value="MPM09273.1"/>
    <property type="molecule type" value="Genomic_DNA"/>
</dbReference>
<name>A0A644X4P5_9ZZZZ</name>